<sequence length="155" mass="17322">MSLLAVDLGIRTGFACYNRAGKLVWYRSHNYGSLARLRKGSSGQLAEISDLSVLVLEGGGQIADVWEREATRRDLELIRTSAEVWRATLLYAREQRTGEQAKAVADELARRVIEWSDAPRPTSLRHDAAEAILLGLWAVVQLGWLAAIPPEVRRR</sequence>
<keyword evidence="2" id="KW-1185">Reference proteome</keyword>
<dbReference type="OrthoDB" id="1495259at2"/>
<protein>
    <submittedName>
        <fullName evidence="1">Uncharacterized protein</fullName>
    </submittedName>
</protein>
<accession>A0A0N8GSD1</accession>
<dbReference type="RefSeq" id="WP_054534281.1">
    <property type="nucleotide sequence ID" value="NZ_LGKP01000015.1"/>
</dbReference>
<name>A0A0N8GSD1_9CHLR</name>
<organism evidence="1 2">
    <name type="scientific">Herpetosiphon geysericola</name>
    <dbReference type="NCBI Taxonomy" id="70996"/>
    <lineage>
        <taxon>Bacteria</taxon>
        <taxon>Bacillati</taxon>
        <taxon>Chloroflexota</taxon>
        <taxon>Chloroflexia</taxon>
        <taxon>Herpetosiphonales</taxon>
        <taxon>Herpetosiphonaceae</taxon>
        <taxon>Herpetosiphon</taxon>
    </lineage>
</organism>
<dbReference type="PATRIC" id="fig|70996.4.peg.4545"/>
<proteinExistence type="predicted"/>
<reference evidence="1 2" key="1">
    <citation type="submission" date="2015-07" db="EMBL/GenBank/DDBJ databases">
        <title>Whole genome sequence of Herpetosiphon geysericola DSM 7119.</title>
        <authorList>
            <person name="Hemp J."/>
            <person name="Ward L.M."/>
            <person name="Pace L.A."/>
            <person name="Fischer W.W."/>
        </authorList>
    </citation>
    <scope>NUCLEOTIDE SEQUENCE [LARGE SCALE GENOMIC DNA]</scope>
    <source>
        <strain evidence="1 2">DSM 7119</strain>
    </source>
</reference>
<gene>
    <name evidence="1" type="ORF">SE18_09905</name>
</gene>
<evidence type="ECO:0000313" key="1">
    <source>
        <dbReference type="EMBL" id="KPL88962.1"/>
    </source>
</evidence>
<evidence type="ECO:0000313" key="2">
    <source>
        <dbReference type="Proteomes" id="UP000050277"/>
    </source>
</evidence>
<dbReference type="AlphaFoldDB" id="A0A0N8GSD1"/>
<dbReference type="STRING" id="70996.SE18_09905"/>
<dbReference type="EMBL" id="LGKP01000015">
    <property type="protein sequence ID" value="KPL88962.1"/>
    <property type="molecule type" value="Genomic_DNA"/>
</dbReference>
<comment type="caution">
    <text evidence="1">The sequence shown here is derived from an EMBL/GenBank/DDBJ whole genome shotgun (WGS) entry which is preliminary data.</text>
</comment>
<dbReference type="Proteomes" id="UP000050277">
    <property type="component" value="Unassembled WGS sequence"/>
</dbReference>